<feature type="compositionally biased region" description="Low complexity" evidence="1">
    <location>
        <begin position="358"/>
        <end position="373"/>
    </location>
</feature>
<dbReference type="AlphaFoldDB" id="A0A0L6VCM9"/>
<feature type="region of interest" description="Disordered" evidence="1">
    <location>
        <begin position="295"/>
        <end position="322"/>
    </location>
</feature>
<protein>
    <submittedName>
        <fullName evidence="2">Uncharacterized protein</fullName>
    </submittedName>
</protein>
<dbReference type="STRING" id="27349.A0A0L6VCM9"/>
<dbReference type="VEuPathDB" id="FungiDB:VP01_2053g1"/>
<feature type="region of interest" description="Disordered" evidence="1">
    <location>
        <begin position="357"/>
        <end position="399"/>
    </location>
</feature>
<comment type="caution">
    <text evidence="2">The sequence shown here is derived from an EMBL/GenBank/DDBJ whole genome shotgun (WGS) entry which is preliminary data.</text>
</comment>
<organism evidence="2 3">
    <name type="scientific">Puccinia sorghi</name>
    <dbReference type="NCBI Taxonomy" id="27349"/>
    <lineage>
        <taxon>Eukaryota</taxon>
        <taxon>Fungi</taxon>
        <taxon>Dikarya</taxon>
        <taxon>Basidiomycota</taxon>
        <taxon>Pucciniomycotina</taxon>
        <taxon>Pucciniomycetes</taxon>
        <taxon>Pucciniales</taxon>
        <taxon>Pucciniaceae</taxon>
        <taxon>Puccinia</taxon>
    </lineage>
</organism>
<sequence>MLTDVTCYEKYFAPAALRTAKEKKITNLTNLVLKLQDFATVVECNWDQGPTSICAPPPEILYTAHTRVASWATESNTPFDADKPNWGTHIMRLVDKISINLPMLQELLRGIKEDSGVANSIYQSHWSSTKLFDLNQFIKMAECYNLTCRHINSRVLTEYKPLEDILLKGFQKLQNKIQEVKGCNNQFNPAKSKPLLQPLFSQRGSQEDLPTRNILRRPNYLTIPRPHEFIMSMFFLLISGQTKYYTDHSGNGGLLPALLEFVLSQTMYEALMNLNCLNAAATATGLDKIEDDPIEVDSDNEVHSKDSDNLSTGAELTPKERALDDSKLDSGILSNLDLALLTPNTAIGLITTRSTIASKSTSKNNTPTTRSTPIPASNRSQEASKPLAKKTEAPTRQIS</sequence>
<name>A0A0L6VCM9_9BASI</name>
<evidence type="ECO:0000256" key="1">
    <source>
        <dbReference type="SAM" id="MobiDB-lite"/>
    </source>
</evidence>
<accession>A0A0L6VCM9</accession>
<keyword evidence="3" id="KW-1185">Reference proteome</keyword>
<gene>
    <name evidence="2" type="ORF">VP01_2053g1</name>
</gene>
<dbReference type="Proteomes" id="UP000037035">
    <property type="component" value="Unassembled WGS sequence"/>
</dbReference>
<evidence type="ECO:0000313" key="3">
    <source>
        <dbReference type="Proteomes" id="UP000037035"/>
    </source>
</evidence>
<dbReference type="EMBL" id="LAVV01006897">
    <property type="protein sequence ID" value="KNZ57865.1"/>
    <property type="molecule type" value="Genomic_DNA"/>
</dbReference>
<evidence type="ECO:0000313" key="2">
    <source>
        <dbReference type="EMBL" id="KNZ57865.1"/>
    </source>
</evidence>
<reference evidence="2 3" key="1">
    <citation type="submission" date="2015-08" db="EMBL/GenBank/DDBJ databases">
        <title>Next Generation Sequencing and Analysis of the Genome of Puccinia sorghi L Schw, the Causal Agent of Maize Common Rust.</title>
        <authorList>
            <person name="Rochi L."/>
            <person name="Burguener G."/>
            <person name="Darino M."/>
            <person name="Turjanski A."/>
            <person name="Kreff E."/>
            <person name="Dieguez M.J."/>
            <person name="Sacco F."/>
        </authorList>
    </citation>
    <scope>NUCLEOTIDE SEQUENCE [LARGE SCALE GENOMIC DNA]</scope>
    <source>
        <strain evidence="2 3">RO10H11247</strain>
    </source>
</reference>
<feature type="compositionally biased region" description="Polar residues" evidence="1">
    <location>
        <begin position="374"/>
        <end position="383"/>
    </location>
</feature>
<proteinExistence type="predicted"/>